<keyword evidence="3" id="KW-1185">Reference proteome</keyword>
<accession>A0ABR1UV28</accession>
<evidence type="ECO:0000313" key="2">
    <source>
        <dbReference type="EMBL" id="KAK8062786.1"/>
    </source>
</evidence>
<dbReference type="EMBL" id="JAQQWN010000010">
    <property type="protein sequence ID" value="KAK8062786.1"/>
    <property type="molecule type" value="Genomic_DNA"/>
</dbReference>
<comment type="caution">
    <text evidence="2">The sequence shown here is derived from an EMBL/GenBank/DDBJ whole genome shotgun (WGS) entry which is preliminary data.</text>
</comment>
<name>A0ABR1UV28_9PEZI</name>
<evidence type="ECO:0000313" key="3">
    <source>
        <dbReference type="Proteomes" id="UP001433268"/>
    </source>
</evidence>
<protein>
    <submittedName>
        <fullName evidence="2">Heterokaryon incompatibility protein-domain-containing protein</fullName>
    </submittedName>
</protein>
<dbReference type="GeneID" id="92052257"/>
<dbReference type="Proteomes" id="UP001433268">
    <property type="component" value="Unassembled WGS sequence"/>
</dbReference>
<sequence length="98" mass="11013">MLKTTTETLSSHLNGIAIADLPQSFQDAVDITRRLGIRYLWIDSLCIIQDCKKDWDSEAQRMAEIYESSHVTIAATDSLNGDGGCYRRPTKELNHDAI</sequence>
<reference evidence="2 3" key="1">
    <citation type="submission" date="2023-01" db="EMBL/GenBank/DDBJ databases">
        <title>Analysis of 21 Apiospora genomes using comparative genomics revels a genus with tremendous synthesis potential of carbohydrate active enzymes and secondary metabolites.</title>
        <authorList>
            <person name="Sorensen T."/>
        </authorList>
    </citation>
    <scope>NUCLEOTIDE SEQUENCE [LARGE SCALE GENOMIC DNA]</scope>
    <source>
        <strain evidence="2 3">CBS 114990</strain>
    </source>
</reference>
<gene>
    <name evidence="2" type="ORF">PG997_014883</name>
</gene>
<dbReference type="Pfam" id="PF06985">
    <property type="entry name" value="HET"/>
    <property type="match status" value="1"/>
</dbReference>
<dbReference type="InterPro" id="IPR010730">
    <property type="entry name" value="HET"/>
</dbReference>
<dbReference type="PANTHER" id="PTHR33112">
    <property type="entry name" value="DOMAIN PROTEIN, PUTATIVE-RELATED"/>
    <property type="match status" value="1"/>
</dbReference>
<organism evidence="2 3">
    <name type="scientific">Apiospora hydei</name>
    <dbReference type="NCBI Taxonomy" id="1337664"/>
    <lineage>
        <taxon>Eukaryota</taxon>
        <taxon>Fungi</taxon>
        <taxon>Dikarya</taxon>
        <taxon>Ascomycota</taxon>
        <taxon>Pezizomycotina</taxon>
        <taxon>Sordariomycetes</taxon>
        <taxon>Xylariomycetidae</taxon>
        <taxon>Amphisphaeriales</taxon>
        <taxon>Apiosporaceae</taxon>
        <taxon>Apiospora</taxon>
    </lineage>
</organism>
<dbReference type="RefSeq" id="XP_066661385.1">
    <property type="nucleotide sequence ID" value="XM_066819197.1"/>
</dbReference>
<feature type="domain" description="Heterokaryon incompatibility" evidence="1">
    <location>
        <begin position="11"/>
        <end position="87"/>
    </location>
</feature>
<dbReference type="PANTHER" id="PTHR33112:SF9">
    <property type="entry name" value="HETEROKARYON INCOMPATIBILITY DOMAIN-CONTAINING PROTEIN"/>
    <property type="match status" value="1"/>
</dbReference>
<proteinExistence type="predicted"/>
<evidence type="ECO:0000259" key="1">
    <source>
        <dbReference type="Pfam" id="PF06985"/>
    </source>
</evidence>